<keyword evidence="7" id="KW-1185">Reference proteome</keyword>
<dbReference type="OrthoDB" id="9984778at2759"/>
<dbReference type="PROSITE" id="PS00282">
    <property type="entry name" value="KAZAL_1"/>
    <property type="match status" value="1"/>
</dbReference>
<dbReference type="SMART" id="SM00744">
    <property type="entry name" value="RINGv"/>
    <property type="match status" value="1"/>
</dbReference>
<sequence>MDCCRICLMPYRDEECNLIPPCMHLFHHRCIMEWMRYGDTCPLCRMLIARDGKPRKEYRQLMERIHAILELRYDLRHMVAPTRNRRRLLIEERRRRYPCIIPHLI</sequence>
<name>A0A0J7JTI0_LASNI</name>
<reference evidence="6 7" key="1">
    <citation type="submission" date="2015-04" db="EMBL/GenBank/DDBJ databases">
        <title>Lasius niger genome sequencing.</title>
        <authorList>
            <person name="Konorov E.A."/>
            <person name="Nikitin M.A."/>
            <person name="Kirill M.V."/>
            <person name="Chang P."/>
        </authorList>
    </citation>
    <scope>NUCLEOTIDE SEQUENCE [LARGE SCALE GENOMIC DNA]</scope>
    <source>
        <tissue evidence="6">Whole</tissue>
    </source>
</reference>
<dbReference type="AlphaFoldDB" id="A0A0J7JTI0"/>
<keyword evidence="3" id="KW-0862">Zinc</keyword>
<dbReference type="InterPro" id="IPR053238">
    <property type="entry name" value="RING-H2_zinc_finger"/>
</dbReference>
<accession>A0A0J7JTI0</accession>
<evidence type="ECO:0000256" key="1">
    <source>
        <dbReference type="ARBA" id="ARBA00022723"/>
    </source>
</evidence>
<evidence type="ECO:0000256" key="3">
    <source>
        <dbReference type="ARBA" id="ARBA00022833"/>
    </source>
</evidence>
<dbReference type="STRING" id="67767.A0A0J7JTI0"/>
<evidence type="ECO:0000259" key="5">
    <source>
        <dbReference type="PROSITE" id="PS50089"/>
    </source>
</evidence>
<keyword evidence="1" id="KW-0479">Metal-binding</keyword>
<dbReference type="PaxDb" id="67767-A0A0J7JTI0"/>
<evidence type="ECO:0000313" key="6">
    <source>
        <dbReference type="EMBL" id="KMQ81334.1"/>
    </source>
</evidence>
<proteinExistence type="predicted"/>
<dbReference type="SUPFAM" id="SSF57850">
    <property type="entry name" value="RING/U-box"/>
    <property type="match status" value="1"/>
</dbReference>
<evidence type="ECO:0000313" key="7">
    <source>
        <dbReference type="Proteomes" id="UP000036403"/>
    </source>
</evidence>
<dbReference type="SMART" id="SM00184">
    <property type="entry name" value="RING"/>
    <property type="match status" value="1"/>
</dbReference>
<dbReference type="InterPro" id="IPR001841">
    <property type="entry name" value="Znf_RING"/>
</dbReference>
<protein>
    <submittedName>
        <fullName evidence="6">E3 ubiquitin-protein ligase rnf181</fullName>
    </submittedName>
</protein>
<evidence type="ECO:0000256" key="2">
    <source>
        <dbReference type="ARBA" id="ARBA00022771"/>
    </source>
</evidence>
<dbReference type="Proteomes" id="UP000036403">
    <property type="component" value="Unassembled WGS sequence"/>
</dbReference>
<feature type="domain" description="RING-type" evidence="5">
    <location>
        <begin position="4"/>
        <end position="45"/>
    </location>
</feature>
<gene>
    <name evidence="6" type="ORF">RF55_26674</name>
</gene>
<dbReference type="PROSITE" id="PS50089">
    <property type="entry name" value="ZF_RING_2"/>
    <property type="match status" value="1"/>
</dbReference>
<organism evidence="6 7">
    <name type="scientific">Lasius niger</name>
    <name type="common">Black garden ant</name>
    <dbReference type="NCBI Taxonomy" id="67767"/>
    <lineage>
        <taxon>Eukaryota</taxon>
        <taxon>Metazoa</taxon>
        <taxon>Ecdysozoa</taxon>
        <taxon>Arthropoda</taxon>
        <taxon>Hexapoda</taxon>
        <taxon>Insecta</taxon>
        <taxon>Pterygota</taxon>
        <taxon>Neoptera</taxon>
        <taxon>Endopterygota</taxon>
        <taxon>Hymenoptera</taxon>
        <taxon>Apocrita</taxon>
        <taxon>Aculeata</taxon>
        <taxon>Formicoidea</taxon>
        <taxon>Formicidae</taxon>
        <taxon>Formicinae</taxon>
        <taxon>Lasius</taxon>
        <taxon>Lasius</taxon>
    </lineage>
</organism>
<dbReference type="Pfam" id="PF13639">
    <property type="entry name" value="zf-RING_2"/>
    <property type="match status" value="1"/>
</dbReference>
<dbReference type="EMBL" id="LBMM01036673">
    <property type="protein sequence ID" value="KMQ81334.1"/>
    <property type="molecule type" value="Genomic_DNA"/>
</dbReference>
<dbReference type="InterPro" id="IPR013083">
    <property type="entry name" value="Znf_RING/FYVE/PHD"/>
</dbReference>
<dbReference type="PANTHER" id="PTHR14155:SF627">
    <property type="entry name" value="OS06G0192800 PROTEIN"/>
    <property type="match status" value="1"/>
</dbReference>
<dbReference type="Gene3D" id="3.30.40.10">
    <property type="entry name" value="Zinc/RING finger domain, C3HC4 (zinc finger)"/>
    <property type="match status" value="1"/>
</dbReference>
<comment type="caution">
    <text evidence="6">The sequence shown here is derived from an EMBL/GenBank/DDBJ whole genome shotgun (WGS) entry which is preliminary data.</text>
</comment>
<evidence type="ECO:0000256" key="4">
    <source>
        <dbReference type="PROSITE-ProRule" id="PRU00175"/>
    </source>
</evidence>
<keyword evidence="2 4" id="KW-0863">Zinc-finger</keyword>
<dbReference type="GO" id="GO:0008270">
    <property type="term" value="F:zinc ion binding"/>
    <property type="evidence" value="ECO:0007669"/>
    <property type="project" value="UniProtKB-KW"/>
</dbReference>
<dbReference type="InterPro" id="IPR002350">
    <property type="entry name" value="Kazal_dom"/>
</dbReference>
<dbReference type="PANTHER" id="PTHR14155">
    <property type="entry name" value="RING FINGER DOMAIN-CONTAINING"/>
    <property type="match status" value="1"/>
</dbReference>
<dbReference type="InterPro" id="IPR011016">
    <property type="entry name" value="Znf_RING-CH"/>
</dbReference>